<keyword evidence="7" id="KW-1185">Reference proteome</keyword>
<dbReference type="Pfam" id="PF13414">
    <property type="entry name" value="TPR_11"/>
    <property type="match status" value="1"/>
</dbReference>
<dbReference type="RefSeq" id="WP_310031061.1">
    <property type="nucleotide sequence ID" value="NZ_JAVDRL010000005.1"/>
</dbReference>
<proteinExistence type="predicted"/>
<dbReference type="PANTHER" id="PTHR44858">
    <property type="entry name" value="TETRATRICOPEPTIDE REPEAT PROTEIN 6"/>
    <property type="match status" value="1"/>
</dbReference>
<evidence type="ECO:0000256" key="4">
    <source>
        <dbReference type="SAM" id="MobiDB-lite"/>
    </source>
</evidence>
<accession>A0ABU1MYH1</accession>
<dbReference type="InterPro" id="IPR019734">
    <property type="entry name" value="TPR_rpt"/>
</dbReference>
<organism evidence="6 7">
    <name type="scientific">Caulobacter rhizosphaerae</name>
    <dbReference type="NCBI Taxonomy" id="2010972"/>
    <lineage>
        <taxon>Bacteria</taxon>
        <taxon>Pseudomonadati</taxon>
        <taxon>Pseudomonadota</taxon>
        <taxon>Alphaproteobacteria</taxon>
        <taxon>Caulobacterales</taxon>
        <taxon>Caulobacteraceae</taxon>
        <taxon>Caulobacter</taxon>
    </lineage>
</organism>
<evidence type="ECO:0000313" key="7">
    <source>
        <dbReference type="Proteomes" id="UP001262754"/>
    </source>
</evidence>
<evidence type="ECO:0000256" key="5">
    <source>
        <dbReference type="SAM" id="SignalP"/>
    </source>
</evidence>
<sequence>MTRIQLLLALVSASALTACAATAPGPDLRGKVAMDSGWGSSRSAYGQFLAGQAALQNGSNSEAATYFDEARQLDEDPGVLAERAFTAALLAGDVPRAATIAPRGTDANEQVRRLGVLTRVVELMADGKGRDAQALLKTETLGFPHRPAAVLLAPWLAAAAGDNNGAVVRPELQGDRFVQYFGQLSQARLYERAKRYDEAETDYKALMAIENARGLFVEDYGAFLERRKRHADAVALYDQALARDPDDQGLQKARARAAARGSAPAMPTEKQGAAHMLVACAASFASERQSQFGLAYLRLALRLDPKRDDAWLLVGDLLAQDDDQPGAREAYAKVAPTSTRYVAAQSKLAWSYQTAGEKDKAVALAQQAAVAAPKDRDAQITYADLLRANERWAESAVALDPLIASQGDKPDWRLLYMRGIALERAGRWNDAERDLLTAVKLSPDEPDLLNYLGYSWIDRGVRLPEAIAMVQKAVEARPQSGAMLDSLGWGYYRQGDYKTAVAKLEQAVELEPGDPDVNGHLGDAYWRIGRRVEARYQWQRVLSLEPDAKQKAEAEAKLKDGLGPNGPAASTSVAKAG</sequence>
<dbReference type="SUPFAM" id="SSF48452">
    <property type="entry name" value="TPR-like"/>
    <property type="match status" value="2"/>
</dbReference>
<dbReference type="Pfam" id="PF13432">
    <property type="entry name" value="TPR_16"/>
    <property type="match status" value="4"/>
</dbReference>
<dbReference type="PROSITE" id="PS51257">
    <property type="entry name" value="PROKAR_LIPOPROTEIN"/>
    <property type="match status" value="1"/>
</dbReference>
<dbReference type="Proteomes" id="UP001262754">
    <property type="component" value="Unassembled WGS sequence"/>
</dbReference>
<reference evidence="6 7" key="1">
    <citation type="submission" date="2023-07" db="EMBL/GenBank/DDBJ databases">
        <title>Sorghum-associated microbial communities from plants grown in Nebraska, USA.</title>
        <authorList>
            <person name="Schachtman D."/>
        </authorList>
    </citation>
    <scope>NUCLEOTIDE SEQUENCE [LARGE SCALE GENOMIC DNA]</scope>
    <source>
        <strain evidence="6 7">DS2154</strain>
    </source>
</reference>
<dbReference type="PROSITE" id="PS50005">
    <property type="entry name" value="TPR"/>
    <property type="match status" value="2"/>
</dbReference>
<feature type="chain" id="PRO_5047021979" evidence="5">
    <location>
        <begin position="21"/>
        <end position="577"/>
    </location>
</feature>
<keyword evidence="1" id="KW-0677">Repeat</keyword>
<evidence type="ECO:0000313" key="6">
    <source>
        <dbReference type="EMBL" id="MDR6531224.1"/>
    </source>
</evidence>
<protein>
    <submittedName>
        <fullName evidence="6">Tetratricopeptide (TPR) repeat protein</fullName>
    </submittedName>
</protein>
<dbReference type="PANTHER" id="PTHR44858:SF1">
    <property type="entry name" value="UDP-N-ACETYLGLUCOSAMINE--PEPTIDE N-ACETYLGLUCOSAMINYLTRANSFERASE SPINDLY-RELATED"/>
    <property type="match status" value="1"/>
</dbReference>
<evidence type="ECO:0000256" key="3">
    <source>
        <dbReference type="PROSITE-ProRule" id="PRU00339"/>
    </source>
</evidence>
<dbReference type="SMART" id="SM00028">
    <property type="entry name" value="TPR"/>
    <property type="match status" value="9"/>
</dbReference>
<name>A0ABU1MYH1_9CAUL</name>
<feature type="compositionally biased region" description="Polar residues" evidence="4">
    <location>
        <begin position="568"/>
        <end position="577"/>
    </location>
</feature>
<feature type="compositionally biased region" description="Basic and acidic residues" evidence="4">
    <location>
        <begin position="549"/>
        <end position="560"/>
    </location>
</feature>
<keyword evidence="2 3" id="KW-0802">TPR repeat</keyword>
<feature type="repeat" description="TPR" evidence="3">
    <location>
        <begin position="515"/>
        <end position="548"/>
    </location>
</feature>
<dbReference type="InterPro" id="IPR011990">
    <property type="entry name" value="TPR-like_helical_dom_sf"/>
</dbReference>
<feature type="region of interest" description="Disordered" evidence="4">
    <location>
        <begin position="549"/>
        <end position="577"/>
    </location>
</feature>
<gene>
    <name evidence="6" type="ORF">J2800_001966</name>
</gene>
<comment type="caution">
    <text evidence="6">The sequence shown here is derived from an EMBL/GenBank/DDBJ whole genome shotgun (WGS) entry which is preliminary data.</text>
</comment>
<evidence type="ECO:0000256" key="1">
    <source>
        <dbReference type="ARBA" id="ARBA00022737"/>
    </source>
</evidence>
<keyword evidence="5" id="KW-0732">Signal</keyword>
<feature type="repeat" description="TPR" evidence="3">
    <location>
        <begin position="481"/>
        <end position="514"/>
    </location>
</feature>
<dbReference type="EMBL" id="JAVDRL010000005">
    <property type="protein sequence ID" value="MDR6531224.1"/>
    <property type="molecule type" value="Genomic_DNA"/>
</dbReference>
<dbReference type="InterPro" id="IPR050498">
    <property type="entry name" value="Ycf3"/>
</dbReference>
<evidence type="ECO:0000256" key="2">
    <source>
        <dbReference type="ARBA" id="ARBA00022803"/>
    </source>
</evidence>
<dbReference type="Gene3D" id="1.25.40.10">
    <property type="entry name" value="Tetratricopeptide repeat domain"/>
    <property type="match status" value="2"/>
</dbReference>
<feature type="signal peptide" evidence="5">
    <location>
        <begin position="1"/>
        <end position="20"/>
    </location>
</feature>